<evidence type="ECO:0000256" key="16">
    <source>
        <dbReference type="ARBA" id="ARBA00034438"/>
    </source>
</evidence>
<dbReference type="Pfam" id="PF04757">
    <property type="entry name" value="Pex2_Pex12"/>
    <property type="match status" value="1"/>
</dbReference>
<keyword evidence="13 18" id="KW-0472">Membrane</keyword>
<evidence type="ECO:0000256" key="13">
    <source>
        <dbReference type="ARBA" id="ARBA00023136"/>
    </source>
</evidence>
<evidence type="ECO:0000259" key="19">
    <source>
        <dbReference type="Pfam" id="PF04757"/>
    </source>
</evidence>
<evidence type="ECO:0000313" key="20">
    <source>
        <dbReference type="EnsemblPlants" id="PGSC0003DMT400006784"/>
    </source>
</evidence>
<dbReference type="InterPro" id="IPR006845">
    <property type="entry name" value="Pex_N"/>
</dbReference>
<dbReference type="Gramene" id="PGSC0003DMT400006784">
    <property type="protein sequence ID" value="PGSC0003DMT400006784"/>
    <property type="gene ID" value="PGSC0003DMG400002631"/>
</dbReference>
<evidence type="ECO:0000256" key="11">
    <source>
        <dbReference type="ARBA" id="ARBA00022927"/>
    </source>
</evidence>
<dbReference type="PANTHER" id="PTHR48178">
    <property type="entry name" value="PEROXISOME BIOGENESIS FACTOR 2"/>
    <property type="match status" value="1"/>
</dbReference>
<keyword evidence="14" id="KW-0576">Peroxisome</keyword>
<comment type="pathway">
    <text evidence="2">Protein modification; protein ubiquitination.</text>
</comment>
<reference evidence="20" key="2">
    <citation type="submission" date="2015-06" db="UniProtKB">
        <authorList>
            <consortium name="EnsemblPlants"/>
        </authorList>
    </citation>
    <scope>IDENTIFICATION</scope>
    <source>
        <strain evidence="20">DM1-3 516 R44</strain>
    </source>
</reference>
<dbReference type="EC" id="2.3.2.36" evidence="17"/>
<dbReference type="Proteomes" id="UP000011115">
    <property type="component" value="Unassembled WGS sequence"/>
</dbReference>
<keyword evidence="7" id="KW-0479">Metal-binding</keyword>
<evidence type="ECO:0000256" key="3">
    <source>
        <dbReference type="ARBA" id="ARBA00008704"/>
    </source>
</evidence>
<sequence length="302" mass="34027">MDGLTLASSASSSTGDLPPQEDARLTTYYKLLPPWKSLASSHQVYITIFSAIPVSISRVNQVDAARLDIEMSAMLKEQLVKVFSLMKECYFNMSQNLMLSWSSLSGVFLSGLISLHWYRNLIERALRARLVYGSPNMNRAVSFEYMNRQLVWNEFSELLLLLLPLLNSSSIKNFLLPFSKDKSSDSSVDDTSCPICQGKPTIPFLTIPCQHRGDILLVRSSCHPFGLTSFMCRFIALVLVTVVHVSFMYLHHYTAAVTTVFKHGAPLLRLFAAPDVVNRLLLCNDMVVRSTTLVRYNNSLER</sequence>
<accession>M0ZRY9</accession>
<dbReference type="HOGENOM" id="CLU_922583_0_0_1"/>
<feature type="domain" description="Pex N-terminal" evidence="19">
    <location>
        <begin position="118"/>
        <end position="178"/>
    </location>
</feature>
<evidence type="ECO:0000256" key="1">
    <source>
        <dbReference type="ARBA" id="ARBA00004585"/>
    </source>
</evidence>
<evidence type="ECO:0000256" key="5">
    <source>
        <dbReference type="ARBA" id="ARBA00022679"/>
    </source>
</evidence>
<evidence type="ECO:0000256" key="9">
    <source>
        <dbReference type="ARBA" id="ARBA00022786"/>
    </source>
</evidence>
<keyword evidence="21" id="KW-1185">Reference proteome</keyword>
<keyword evidence="12 18" id="KW-1133">Transmembrane helix</keyword>
<comment type="similarity">
    <text evidence="3">Belongs to the pex2/pex10/pex12 family.</text>
</comment>
<comment type="subcellular location">
    <subcellularLocation>
        <location evidence="1">Peroxisome membrane</location>
        <topology evidence="1">Multi-pass membrane protein</topology>
    </subcellularLocation>
</comment>
<dbReference type="InParanoid" id="M0ZRY9"/>
<protein>
    <recommendedName>
        <fullName evidence="17">RING-type E3 ubiquitin transferase (cysteine targeting)</fullName>
        <ecNumber evidence="17">2.3.2.36</ecNumber>
    </recommendedName>
    <alternativeName>
        <fullName evidence="15">Peroxin-2</fullName>
    </alternativeName>
</protein>
<dbReference type="GO" id="GO:0016558">
    <property type="term" value="P:protein import into peroxisome matrix"/>
    <property type="evidence" value="ECO:0007669"/>
    <property type="project" value="InterPro"/>
</dbReference>
<evidence type="ECO:0000256" key="8">
    <source>
        <dbReference type="ARBA" id="ARBA00022771"/>
    </source>
</evidence>
<keyword evidence="8" id="KW-0863">Zinc-finger</keyword>
<keyword evidence="4" id="KW-0813">Transport</keyword>
<evidence type="ECO:0000313" key="21">
    <source>
        <dbReference type="Proteomes" id="UP000011115"/>
    </source>
</evidence>
<name>M0ZRY9_SOLTU</name>
<dbReference type="STRING" id="4113.M0ZRY9"/>
<dbReference type="PANTHER" id="PTHR48178:SF1">
    <property type="entry name" value="PEROXISOME BIOGENESIS FACTOR 2"/>
    <property type="match status" value="1"/>
</dbReference>
<organism evidence="20 21">
    <name type="scientific">Solanum tuberosum</name>
    <name type="common">Potato</name>
    <dbReference type="NCBI Taxonomy" id="4113"/>
    <lineage>
        <taxon>Eukaryota</taxon>
        <taxon>Viridiplantae</taxon>
        <taxon>Streptophyta</taxon>
        <taxon>Embryophyta</taxon>
        <taxon>Tracheophyta</taxon>
        <taxon>Spermatophyta</taxon>
        <taxon>Magnoliopsida</taxon>
        <taxon>eudicotyledons</taxon>
        <taxon>Gunneridae</taxon>
        <taxon>Pentapetalae</taxon>
        <taxon>asterids</taxon>
        <taxon>lamiids</taxon>
        <taxon>Solanales</taxon>
        <taxon>Solanaceae</taxon>
        <taxon>Solanoideae</taxon>
        <taxon>Solaneae</taxon>
        <taxon>Solanum</taxon>
    </lineage>
</organism>
<evidence type="ECO:0000256" key="7">
    <source>
        <dbReference type="ARBA" id="ARBA00022723"/>
    </source>
</evidence>
<dbReference type="GO" id="GO:0061630">
    <property type="term" value="F:ubiquitin protein ligase activity"/>
    <property type="evidence" value="ECO:0007669"/>
    <property type="project" value="UniProtKB-EC"/>
</dbReference>
<comment type="catalytic activity">
    <reaction evidence="16">
        <text>[E2 ubiquitin-conjugating enzyme]-S-ubiquitinyl-L-cysteine + [acceptor protein]-L-cysteine = [E2 ubiquitin-conjugating enzyme]-L-cysteine + [acceptor protein]-S-ubiquitinyl-L-cysteine.</text>
        <dbReference type="EC" id="2.3.2.36"/>
    </reaction>
</comment>
<dbReference type="AlphaFoldDB" id="M0ZRY9"/>
<evidence type="ECO:0000256" key="4">
    <source>
        <dbReference type="ARBA" id="ARBA00022448"/>
    </source>
</evidence>
<keyword evidence="5" id="KW-0808">Transferase</keyword>
<dbReference type="GO" id="GO:0005778">
    <property type="term" value="C:peroxisomal membrane"/>
    <property type="evidence" value="ECO:0007669"/>
    <property type="project" value="UniProtKB-SubCell"/>
</dbReference>
<keyword evidence="9" id="KW-0833">Ubl conjugation pathway</keyword>
<reference evidence="21" key="1">
    <citation type="journal article" date="2011" name="Nature">
        <title>Genome sequence and analysis of the tuber crop potato.</title>
        <authorList>
            <consortium name="The Potato Genome Sequencing Consortium"/>
        </authorList>
    </citation>
    <scope>NUCLEOTIDE SEQUENCE [LARGE SCALE GENOMIC DNA]</scope>
    <source>
        <strain evidence="21">cv. DM1-3 516 R44</strain>
    </source>
</reference>
<dbReference type="InterPro" id="IPR025654">
    <property type="entry name" value="PEX2/10"/>
</dbReference>
<dbReference type="GO" id="GO:0008270">
    <property type="term" value="F:zinc ion binding"/>
    <property type="evidence" value="ECO:0007669"/>
    <property type="project" value="UniProtKB-KW"/>
</dbReference>
<evidence type="ECO:0000256" key="17">
    <source>
        <dbReference type="ARBA" id="ARBA00034523"/>
    </source>
</evidence>
<evidence type="ECO:0000256" key="2">
    <source>
        <dbReference type="ARBA" id="ARBA00004906"/>
    </source>
</evidence>
<evidence type="ECO:0000256" key="10">
    <source>
        <dbReference type="ARBA" id="ARBA00022833"/>
    </source>
</evidence>
<dbReference type="ExpressionAtlas" id="M0ZRY9">
    <property type="expression patterns" value="baseline"/>
</dbReference>
<keyword evidence="10" id="KW-0862">Zinc</keyword>
<evidence type="ECO:0000256" key="6">
    <source>
        <dbReference type="ARBA" id="ARBA00022692"/>
    </source>
</evidence>
<evidence type="ECO:0000256" key="15">
    <source>
        <dbReference type="ARBA" id="ARBA00032511"/>
    </source>
</evidence>
<keyword evidence="6 18" id="KW-0812">Transmembrane</keyword>
<feature type="transmembrane region" description="Helical" evidence="18">
    <location>
        <begin position="230"/>
        <end position="250"/>
    </location>
</feature>
<evidence type="ECO:0000256" key="14">
    <source>
        <dbReference type="ARBA" id="ARBA00023140"/>
    </source>
</evidence>
<dbReference type="PaxDb" id="4113-PGSC0003DMT400006784"/>
<keyword evidence="11" id="KW-0653">Protein transport</keyword>
<dbReference type="EnsemblPlants" id="PGSC0003DMT400006784">
    <property type="protein sequence ID" value="PGSC0003DMT400006784"/>
    <property type="gene ID" value="PGSC0003DMG400002631"/>
</dbReference>
<evidence type="ECO:0000256" key="18">
    <source>
        <dbReference type="SAM" id="Phobius"/>
    </source>
</evidence>
<evidence type="ECO:0000256" key="12">
    <source>
        <dbReference type="ARBA" id="ARBA00022989"/>
    </source>
</evidence>
<dbReference type="eggNOG" id="KOG2879">
    <property type="taxonomic scope" value="Eukaryota"/>
</dbReference>
<proteinExistence type="inferred from homology"/>